<feature type="domain" description="C2H2-type" evidence="10">
    <location>
        <begin position="456"/>
        <end position="483"/>
    </location>
</feature>
<feature type="domain" description="C2H2-type" evidence="10">
    <location>
        <begin position="484"/>
        <end position="512"/>
    </location>
</feature>
<evidence type="ECO:0000256" key="6">
    <source>
        <dbReference type="ARBA" id="ARBA00023163"/>
    </source>
</evidence>
<dbReference type="KEGG" id="crq:GCK72_004816"/>
<dbReference type="AlphaFoldDB" id="A0A6A5HDG2"/>
<dbReference type="GeneID" id="9800842"/>
<gene>
    <name evidence="11" type="ORF">GCK72_004816</name>
</gene>
<dbReference type="PANTHER" id="PTHR16515">
    <property type="entry name" value="PR DOMAIN ZINC FINGER PROTEIN"/>
    <property type="match status" value="1"/>
</dbReference>
<dbReference type="GO" id="GO:0003700">
    <property type="term" value="F:DNA-binding transcription factor activity"/>
    <property type="evidence" value="ECO:0007669"/>
    <property type="project" value="EnsemblMetazoa"/>
</dbReference>
<dbReference type="InterPro" id="IPR036236">
    <property type="entry name" value="Znf_C2H2_sf"/>
</dbReference>
<evidence type="ECO:0000256" key="1">
    <source>
        <dbReference type="ARBA" id="ARBA00004123"/>
    </source>
</evidence>
<dbReference type="GO" id="GO:0045664">
    <property type="term" value="P:regulation of neuron differentiation"/>
    <property type="evidence" value="ECO:0007669"/>
    <property type="project" value="EnsemblMetazoa"/>
</dbReference>
<dbReference type="Gene3D" id="3.30.160.60">
    <property type="entry name" value="Classic Zinc Finger"/>
    <property type="match status" value="5"/>
</dbReference>
<dbReference type="Proteomes" id="UP000483820">
    <property type="component" value="Chromosome II"/>
</dbReference>
<dbReference type="FunFam" id="3.30.160.60:FF:004055">
    <property type="entry name" value="Zinc finger imprinted 3"/>
    <property type="match status" value="1"/>
</dbReference>
<feature type="region of interest" description="Disordered" evidence="9">
    <location>
        <begin position="303"/>
        <end position="367"/>
    </location>
</feature>
<dbReference type="GO" id="GO:0045944">
    <property type="term" value="P:positive regulation of transcription by RNA polymerase II"/>
    <property type="evidence" value="ECO:0007669"/>
    <property type="project" value="EnsemblMetazoa"/>
</dbReference>
<dbReference type="SMART" id="SM00355">
    <property type="entry name" value="ZnF_C2H2"/>
    <property type="match status" value="6"/>
</dbReference>
<dbReference type="FunFam" id="3.30.160.60:FF:000112">
    <property type="entry name" value="Mds1 and evi1 complex locus protein"/>
    <property type="match status" value="1"/>
</dbReference>
<evidence type="ECO:0000256" key="7">
    <source>
        <dbReference type="ARBA" id="ARBA00023242"/>
    </source>
</evidence>
<evidence type="ECO:0000256" key="2">
    <source>
        <dbReference type="ARBA" id="ARBA00022723"/>
    </source>
</evidence>
<evidence type="ECO:0000256" key="4">
    <source>
        <dbReference type="ARBA" id="ARBA00022771"/>
    </source>
</evidence>
<dbReference type="PROSITE" id="PS50157">
    <property type="entry name" value="ZINC_FINGER_C2H2_2"/>
    <property type="match status" value="5"/>
</dbReference>
<evidence type="ECO:0000256" key="9">
    <source>
        <dbReference type="SAM" id="MobiDB-lite"/>
    </source>
</evidence>
<feature type="compositionally biased region" description="Basic and acidic residues" evidence="9">
    <location>
        <begin position="341"/>
        <end position="354"/>
    </location>
</feature>
<keyword evidence="2" id="KW-0479">Metal-binding</keyword>
<dbReference type="RefSeq" id="XP_003098300.2">
    <property type="nucleotide sequence ID" value="XM_003098252.2"/>
</dbReference>
<dbReference type="GO" id="GO:0000122">
    <property type="term" value="P:negative regulation of transcription by RNA polymerase II"/>
    <property type="evidence" value="ECO:0007669"/>
    <property type="project" value="EnsemblMetazoa"/>
</dbReference>
<dbReference type="EMBL" id="WUAV01000002">
    <property type="protein sequence ID" value="KAF1764866.1"/>
    <property type="molecule type" value="Genomic_DNA"/>
</dbReference>
<keyword evidence="3" id="KW-0677">Repeat</keyword>
<dbReference type="GO" id="GO:0030334">
    <property type="term" value="P:regulation of cell migration"/>
    <property type="evidence" value="ECO:0007669"/>
    <property type="project" value="EnsemblMetazoa"/>
</dbReference>
<keyword evidence="6" id="KW-0804">Transcription</keyword>
<reference evidence="11 12" key="1">
    <citation type="submission" date="2019-12" db="EMBL/GenBank/DDBJ databases">
        <title>Chromosome-level assembly of the Caenorhabditis remanei genome.</title>
        <authorList>
            <person name="Teterina A.A."/>
            <person name="Willis J.H."/>
            <person name="Phillips P.C."/>
        </authorList>
    </citation>
    <scope>NUCLEOTIDE SEQUENCE [LARGE SCALE GENOMIC DNA]</scope>
    <source>
        <strain evidence="11 12">PX506</strain>
        <tissue evidence="11">Whole organism</tissue>
    </source>
</reference>
<organism evidence="11 12">
    <name type="scientific">Caenorhabditis remanei</name>
    <name type="common">Caenorhabditis vulgaris</name>
    <dbReference type="NCBI Taxonomy" id="31234"/>
    <lineage>
        <taxon>Eukaryota</taxon>
        <taxon>Metazoa</taxon>
        <taxon>Ecdysozoa</taxon>
        <taxon>Nematoda</taxon>
        <taxon>Chromadorea</taxon>
        <taxon>Rhabditida</taxon>
        <taxon>Rhabditina</taxon>
        <taxon>Rhabditomorpha</taxon>
        <taxon>Rhabditoidea</taxon>
        <taxon>Rhabditidae</taxon>
        <taxon>Peloderinae</taxon>
        <taxon>Caenorhabditis</taxon>
    </lineage>
</organism>
<keyword evidence="5" id="KW-0862">Zinc</keyword>
<evidence type="ECO:0000313" key="11">
    <source>
        <dbReference type="EMBL" id="KAF1764866.1"/>
    </source>
</evidence>
<proteinExistence type="predicted"/>
<keyword evidence="7" id="KW-0539">Nucleus</keyword>
<feature type="domain" description="C2H2-type" evidence="10">
    <location>
        <begin position="513"/>
        <end position="535"/>
    </location>
</feature>
<feature type="domain" description="C2H2-type" evidence="10">
    <location>
        <begin position="188"/>
        <end position="215"/>
    </location>
</feature>
<comment type="subcellular location">
    <subcellularLocation>
        <location evidence="1">Nucleus</location>
    </subcellularLocation>
</comment>
<dbReference type="GO" id="GO:0007346">
    <property type="term" value="P:regulation of mitotic cell cycle"/>
    <property type="evidence" value="ECO:0007669"/>
    <property type="project" value="EnsemblMetazoa"/>
</dbReference>
<dbReference type="Pfam" id="PF00096">
    <property type="entry name" value="zf-C2H2"/>
    <property type="match status" value="5"/>
</dbReference>
<sequence length="577" mass="63143">MSLDTDFLKNVEVREDDEHGTVLVAVTQISSGRNIGVIDKSTPNNSNEILLLNLIKEADVGEDANICMTQVEFKTHFKTSRIIDIGERLLLQRLSEEECDEEDQDEIENLLILKDDDRPDSTQSFNKSSSEENGLISGLEEYIREHGELAPGQTPPDGSHKCGVCPKSFTSASGLKQHSHIHCSLKPFRCHLCPKSYTQFSNLCRHRRVHSDGWTCPSCQTSMPSQAALTKHRPICEMAALYKPLMAQLAGLSTGGSANAMAAMPYWPHILQMASQVPHFPLAFLAANPEAYAKMMQQTTSCASPDAECSSSGHASESSPPSTTEPVDLTATPKPPSTSEMESKSDDGEDRDSIGDSGNDDDDDSEVGAHDELIATTTSNKKHANPHSISAILAASQQPQLGAQPLSPTQILAMLQRPFSYNPSAASGHPFLTAMGGVKASSSPNSSVNGAGKDRYTCKFCQKVFPRSANLTRHLRTHTGEQPYKCQYCERSFSISSNLQRHVRNIHNKERPFRCRKCERRFGQQTNLDRHLKKHEMCSEEACGGSSGDDDCEVATSLATSSFTDIPRLAAAFLNIV</sequence>
<accession>A0A6A5HDG2</accession>
<dbReference type="FunFam" id="3.30.160.60:FF:000929">
    <property type="entry name" value="Uncharacterized protein, isoform B"/>
    <property type="match status" value="1"/>
</dbReference>
<dbReference type="PANTHER" id="PTHR16515:SF49">
    <property type="entry name" value="GASTRULA ZINC FINGER PROTEIN XLCGF49.1-LIKE-RELATED"/>
    <property type="match status" value="1"/>
</dbReference>
<protein>
    <recommendedName>
        <fullName evidence="10">C2H2-type domain-containing protein</fullName>
    </recommendedName>
</protein>
<name>A0A6A5HDG2_CAERE</name>
<comment type="caution">
    <text evidence="11">The sequence shown here is derived from an EMBL/GenBank/DDBJ whole genome shotgun (WGS) entry which is preliminary data.</text>
</comment>
<dbReference type="GO" id="GO:0042659">
    <property type="term" value="P:regulation of cell fate specification"/>
    <property type="evidence" value="ECO:0007669"/>
    <property type="project" value="EnsemblMetazoa"/>
</dbReference>
<dbReference type="FunFam" id="3.30.160.60:FF:000446">
    <property type="entry name" value="Zinc finger protein"/>
    <property type="match status" value="1"/>
</dbReference>
<dbReference type="InterPro" id="IPR013087">
    <property type="entry name" value="Znf_C2H2_type"/>
</dbReference>
<evidence type="ECO:0000259" key="10">
    <source>
        <dbReference type="PROSITE" id="PS50157"/>
    </source>
</evidence>
<evidence type="ECO:0000256" key="5">
    <source>
        <dbReference type="ARBA" id="ARBA00022833"/>
    </source>
</evidence>
<dbReference type="PROSITE" id="PS00028">
    <property type="entry name" value="ZINC_FINGER_C2H2_1"/>
    <property type="match status" value="5"/>
</dbReference>
<feature type="compositionally biased region" description="Low complexity" evidence="9">
    <location>
        <begin position="307"/>
        <end position="326"/>
    </location>
</feature>
<dbReference type="GO" id="GO:0005634">
    <property type="term" value="C:nucleus"/>
    <property type="evidence" value="ECO:0007669"/>
    <property type="project" value="UniProtKB-SubCell"/>
</dbReference>
<keyword evidence="4 8" id="KW-0863">Zinc-finger</keyword>
<dbReference type="GO" id="GO:0008270">
    <property type="term" value="F:zinc ion binding"/>
    <property type="evidence" value="ECO:0007669"/>
    <property type="project" value="UniProtKB-KW"/>
</dbReference>
<dbReference type="SUPFAM" id="SSF57667">
    <property type="entry name" value="beta-beta-alpha zinc fingers"/>
    <property type="match status" value="3"/>
</dbReference>
<dbReference type="CTD" id="9800842"/>
<evidence type="ECO:0000313" key="12">
    <source>
        <dbReference type="Proteomes" id="UP000483820"/>
    </source>
</evidence>
<evidence type="ECO:0000256" key="3">
    <source>
        <dbReference type="ARBA" id="ARBA00022737"/>
    </source>
</evidence>
<feature type="domain" description="C2H2-type" evidence="10">
    <location>
        <begin position="160"/>
        <end position="187"/>
    </location>
</feature>
<dbReference type="InterPro" id="IPR050331">
    <property type="entry name" value="Zinc_finger"/>
</dbReference>
<dbReference type="FunFam" id="3.30.160.60:FF:000159">
    <property type="entry name" value="Mds1 and evi1 complex locus protein"/>
    <property type="match status" value="1"/>
</dbReference>
<evidence type="ECO:0000256" key="8">
    <source>
        <dbReference type="PROSITE-ProRule" id="PRU00042"/>
    </source>
</evidence>